<dbReference type="InterPro" id="IPR036388">
    <property type="entry name" value="WH-like_DNA-bd_sf"/>
</dbReference>
<evidence type="ECO:0000313" key="2">
    <source>
        <dbReference type="EMBL" id="MFD1049195.1"/>
    </source>
</evidence>
<comment type="caution">
    <text evidence="2">The sequence shown here is derived from an EMBL/GenBank/DDBJ whole genome shotgun (WGS) entry which is preliminary data.</text>
</comment>
<organism evidence="2 3">
    <name type="scientific">Kibdelosporangium lantanae</name>
    <dbReference type="NCBI Taxonomy" id="1497396"/>
    <lineage>
        <taxon>Bacteria</taxon>
        <taxon>Bacillati</taxon>
        <taxon>Actinomycetota</taxon>
        <taxon>Actinomycetes</taxon>
        <taxon>Pseudonocardiales</taxon>
        <taxon>Pseudonocardiaceae</taxon>
        <taxon>Kibdelosporangium</taxon>
    </lineage>
</organism>
<dbReference type="Gene3D" id="1.10.10.10">
    <property type="entry name" value="Winged helix-like DNA-binding domain superfamily/Winged helix DNA-binding domain"/>
    <property type="match status" value="1"/>
</dbReference>
<dbReference type="InterPro" id="IPR016032">
    <property type="entry name" value="Sig_transdc_resp-reg_C-effctor"/>
</dbReference>
<accession>A0ABW3MJB1</accession>
<proteinExistence type="predicted"/>
<evidence type="ECO:0000313" key="3">
    <source>
        <dbReference type="Proteomes" id="UP001597045"/>
    </source>
</evidence>
<feature type="non-terminal residue" evidence="2">
    <location>
        <position position="90"/>
    </location>
</feature>
<name>A0ABW3MJB1_9PSEU</name>
<sequence>MARIRVNVLGPVELQVDGRIAALSPRALRTLMRLVIADGQPVGVKQLRWDLWQEVDAPRQARNGRNQVQKGVSELRAALDPDRTGTVLRT</sequence>
<dbReference type="SUPFAM" id="SSF46894">
    <property type="entry name" value="C-terminal effector domain of the bipartite response regulators"/>
    <property type="match status" value="1"/>
</dbReference>
<dbReference type="PANTHER" id="PTHR35807">
    <property type="entry name" value="TRANSCRIPTIONAL REGULATOR REDD-RELATED"/>
    <property type="match status" value="1"/>
</dbReference>
<dbReference type="InterPro" id="IPR051677">
    <property type="entry name" value="AfsR-DnrI-RedD_regulator"/>
</dbReference>
<feature type="region of interest" description="Disordered" evidence="1">
    <location>
        <begin position="62"/>
        <end position="90"/>
    </location>
</feature>
<protein>
    <recommendedName>
        <fullName evidence="4">Transcriptional regulator</fullName>
    </recommendedName>
</protein>
<dbReference type="Proteomes" id="UP001597045">
    <property type="component" value="Unassembled WGS sequence"/>
</dbReference>
<dbReference type="EMBL" id="JBHTIS010002035">
    <property type="protein sequence ID" value="MFD1049195.1"/>
    <property type="molecule type" value="Genomic_DNA"/>
</dbReference>
<evidence type="ECO:0008006" key="4">
    <source>
        <dbReference type="Google" id="ProtNLM"/>
    </source>
</evidence>
<evidence type="ECO:0000256" key="1">
    <source>
        <dbReference type="SAM" id="MobiDB-lite"/>
    </source>
</evidence>
<gene>
    <name evidence="2" type="ORF">ACFQ1S_28500</name>
</gene>
<dbReference type="PANTHER" id="PTHR35807:SF1">
    <property type="entry name" value="TRANSCRIPTIONAL REGULATOR REDD"/>
    <property type="match status" value="1"/>
</dbReference>
<keyword evidence="3" id="KW-1185">Reference proteome</keyword>
<reference evidence="3" key="1">
    <citation type="journal article" date="2019" name="Int. J. Syst. Evol. Microbiol.">
        <title>The Global Catalogue of Microorganisms (GCM) 10K type strain sequencing project: providing services to taxonomists for standard genome sequencing and annotation.</title>
        <authorList>
            <consortium name="The Broad Institute Genomics Platform"/>
            <consortium name="The Broad Institute Genome Sequencing Center for Infectious Disease"/>
            <person name="Wu L."/>
            <person name="Ma J."/>
        </authorList>
    </citation>
    <scope>NUCLEOTIDE SEQUENCE [LARGE SCALE GENOMIC DNA]</scope>
    <source>
        <strain evidence="3">JCM 31486</strain>
    </source>
</reference>